<dbReference type="Proteomes" id="UP001209540">
    <property type="component" value="Unassembled WGS sequence"/>
</dbReference>
<evidence type="ECO:0000313" key="1">
    <source>
        <dbReference type="EMBL" id="KAI9274304.1"/>
    </source>
</evidence>
<gene>
    <name evidence="1" type="ORF">BDA99DRAFT_532954</name>
</gene>
<reference evidence="1" key="2">
    <citation type="submission" date="2023-02" db="EMBL/GenBank/DDBJ databases">
        <authorList>
            <consortium name="DOE Joint Genome Institute"/>
            <person name="Mondo S.J."/>
            <person name="Chang Y."/>
            <person name="Wang Y."/>
            <person name="Ahrendt S."/>
            <person name="Andreopoulos W."/>
            <person name="Barry K."/>
            <person name="Beard J."/>
            <person name="Benny G.L."/>
            <person name="Blankenship S."/>
            <person name="Bonito G."/>
            <person name="Cuomo C."/>
            <person name="Desiro A."/>
            <person name="Gervers K.A."/>
            <person name="Hundley H."/>
            <person name="Kuo A."/>
            <person name="LaButti K."/>
            <person name="Lang B.F."/>
            <person name="Lipzen A."/>
            <person name="O'Donnell K."/>
            <person name="Pangilinan J."/>
            <person name="Reynolds N."/>
            <person name="Sandor L."/>
            <person name="Smith M.W."/>
            <person name="Tsang A."/>
            <person name="Grigoriev I.V."/>
            <person name="Stajich J.E."/>
            <person name="Spatafora J.W."/>
        </authorList>
    </citation>
    <scope>NUCLEOTIDE SEQUENCE</scope>
    <source>
        <strain evidence="1">RSA 2281</strain>
    </source>
</reference>
<accession>A0AAD5K822</accession>
<name>A0AAD5K822_9FUNG</name>
<comment type="caution">
    <text evidence="1">The sequence shown here is derived from an EMBL/GenBank/DDBJ whole genome shotgun (WGS) entry which is preliminary data.</text>
</comment>
<keyword evidence="2" id="KW-1185">Reference proteome</keyword>
<organism evidence="1 2">
    <name type="scientific">Phascolomyces articulosus</name>
    <dbReference type="NCBI Taxonomy" id="60185"/>
    <lineage>
        <taxon>Eukaryota</taxon>
        <taxon>Fungi</taxon>
        <taxon>Fungi incertae sedis</taxon>
        <taxon>Mucoromycota</taxon>
        <taxon>Mucoromycotina</taxon>
        <taxon>Mucoromycetes</taxon>
        <taxon>Mucorales</taxon>
        <taxon>Lichtheimiaceae</taxon>
        <taxon>Phascolomyces</taxon>
    </lineage>
</organism>
<sequence>MKKVMKDLSCNIALMLSMVIFGYECFCFINSRSSHVPLIRFSGTSCSSIRDGITNIERDTYTIIECEQSVPYDSSLIYPILDDQNRIKHKPEPSVHFPHNFLDSYHPIDILIQEFCIYESSNIRIIDNATTSKVDLTTTELFLDVGFVGKHVLFLTWLYTFIGFMGRELPWIYGNNLNDLDRFNNKH</sequence>
<reference evidence="1" key="1">
    <citation type="journal article" date="2022" name="IScience">
        <title>Evolution of zygomycete secretomes and the origins of terrestrial fungal ecologies.</title>
        <authorList>
            <person name="Chang Y."/>
            <person name="Wang Y."/>
            <person name="Mondo S."/>
            <person name="Ahrendt S."/>
            <person name="Andreopoulos W."/>
            <person name="Barry K."/>
            <person name="Beard J."/>
            <person name="Benny G.L."/>
            <person name="Blankenship S."/>
            <person name="Bonito G."/>
            <person name="Cuomo C."/>
            <person name="Desiro A."/>
            <person name="Gervers K.A."/>
            <person name="Hundley H."/>
            <person name="Kuo A."/>
            <person name="LaButti K."/>
            <person name="Lang B.F."/>
            <person name="Lipzen A."/>
            <person name="O'Donnell K."/>
            <person name="Pangilinan J."/>
            <person name="Reynolds N."/>
            <person name="Sandor L."/>
            <person name="Smith M.E."/>
            <person name="Tsang A."/>
            <person name="Grigoriev I.V."/>
            <person name="Stajich J.E."/>
            <person name="Spatafora J.W."/>
        </authorList>
    </citation>
    <scope>NUCLEOTIDE SEQUENCE</scope>
    <source>
        <strain evidence="1">RSA 2281</strain>
    </source>
</reference>
<dbReference type="AlphaFoldDB" id="A0AAD5K822"/>
<proteinExistence type="predicted"/>
<protein>
    <submittedName>
        <fullName evidence="1">Uncharacterized protein</fullName>
    </submittedName>
</protein>
<evidence type="ECO:0000313" key="2">
    <source>
        <dbReference type="Proteomes" id="UP001209540"/>
    </source>
</evidence>
<dbReference type="EMBL" id="JAIXMP010000004">
    <property type="protein sequence ID" value="KAI9274304.1"/>
    <property type="molecule type" value="Genomic_DNA"/>
</dbReference>